<dbReference type="PANTHER" id="PTHR43292:SF3">
    <property type="entry name" value="ACYL-COA DEHYDROGENASE FADE29"/>
    <property type="match status" value="1"/>
</dbReference>
<comment type="cofactor">
    <cofactor evidence="1">
        <name>FAD</name>
        <dbReference type="ChEBI" id="CHEBI:57692"/>
    </cofactor>
</comment>
<dbReference type="InterPro" id="IPR037069">
    <property type="entry name" value="AcylCoA_DH/ox_N_sf"/>
</dbReference>
<dbReference type="InterPro" id="IPR013786">
    <property type="entry name" value="AcylCoA_DH/ox_N"/>
</dbReference>
<dbReference type="InterPro" id="IPR052161">
    <property type="entry name" value="Mycobact_Acyl-CoA_DH"/>
</dbReference>
<reference evidence="9 10" key="1">
    <citation type="journal article" date="2006" name="Nat. Biotechnol.">
        <title>Genome sequence of the bioplastic-producing 'Knallgas' bacterium Ralstonia eutropha H16.</title>
        <authorList>
            <person name="Pohlmann A."/>
            <person name="Fricke W.F."/>
            <person name="Reinecke F."/>
            <person name="Kusian B."/>
            <person name="Liesegang H."/>
            <person name="Cramm R."/>
            <person name="Eitinger T."/>
            <person name="Ewering C."/>
            <person name="Potter M."/>
            <person name="Schwartz E."/>
            <person name="Strittmatter A."/>
            <person name="Voss I."/>
            <person name="Gottschalk G."/>
            <person name="Steinbuechel A."/>
            <person name="Friedrich B."/>
            <person name="Bowien B."/>
        </authorList>
    </citation>
    <scope>NUCLEOTIDE SEQUENCE [LARGE SCALE GENOMIC DNA]</scope>
    <source>
        <strain evidence="10">ATCC 17699 / DSM 428 / KCTC 22496 / NCIMB 10442 / H16 / Stanier 337</strain>
    </source>
</reference>
<organism evidence="9 10">
    <name type="scientific">Cupriavidus necator (strain ATCC 17699 / DSM 428 / KCTC 22496 / NCIMB 10442 / H16 / Stanier 337)</name>
    <name type="common">Ralstonia eutropha</name>
    <dbReference type="NCBI Taxonomy" id="381666"/>
    <lineage>
        <taxon>Bacteria</taxon>
        <taxon>Pseudomonadati</taxon>
        <taxon>Pseudomonadota</taxon>
        <taxon>Betaproteobacteria</taxon>
        <taxon>Burkholderiales</taxon>
        <taxon>Burkholderiaceae</taxon>
        <taxon>Cupriavidus</taxon>
    </lineage>
</organism>
<dbReference type="InterPro" id="IPR009075">
    <property type="entry name" value="AcylCo_DH/oxidase_C"/>
</dbReference>
<dbReference type="Gene3D" id="1.20.140.10">
    <property type="entry name" value="Butyryl-CoA Dehydrogenase, subunit A, domain 3"/>
    <property type="match status" value="1"/>
</dbReference>
<protein>
    <submittedName>
        <fullName evidence="9">Putative acyl-CoA dehydrogenase</fullName>
    </submittedName>
</protein>
<evidence type="ECO:0000313" key="10">
    <source>
        <dbReference type="Proteomes" id="UP000008210"/>
    </source>
</evidence>
<comment type="similarity">
    <text evidence="2">Belongs to the acyl-CoA dehydrogenase family.</text>
</comment>
<sequence length="328" mass="35473">MSWPREYGGQGRTPYEQLAFMEEIQQAGAPMGGRGDIQAHALMAFGTAEQQAEFLPKLARGEITFCLGYSEPGSGSDLASMQTTAERDGDEWVINGQKIWTTAAEKADYIWLAARTDRNAVRPHAGLSIFIVPMNSPGLTVRPSMAMYGHTFCQEFLDNVRVPASALVGKLNDGWTVLTSALATERMMMGSFIANARAEFERLVRCVRDKTVLANDGAVRDRIGALAAEVEAGRQLFMKSIAMAEQGKVPIHEAAMSKAFTGELTERLGQAALDILGTGATLSEDAESAIASGRFERLLRYAILTVIGGGTAEIQRNLIAQRGLGLPR</sequence>
<feature type="domain" description="Acyl-CoA oxidase/dehydrogenase middle" evidence="7">
    <location>
        <begin position="66"/>
        <end position="159"/>
    </location>
</feature>
<dbReference type="GO" id="GO:0005886">
    <property type="term" value="C:plasma membrane"/>
    <property type="evidence" value="ECO:0007669"/>
    <property type="project" value="TreeGrafter"/>
</dbReference>
<dbReference type="PANTHER" id="PTHR43292">
    <property type="entry name" value="ACYL-COA DEHYDROGENASE"/>
    <property type="match status" value="1"/>
</dbReference>
<evidence type="ECO:0000313" key="9">
    <source>
        <dbReference type="EMBL" id="CAJ92009.1"/>
    </source>
</evidence>
<dbReference type="GO" id="GO:0050660">
    <property type="term" value="F:flavin adenine dinucleotide binding"/>
    <property type="evidence" value="ECO:0007669"/>
    <property type="project" value="InterPro"/>
</dbReference>
<dbReference type="InterPro" id="IPR036250">
    <property type="entry name" value="AcylCo_DH-like_C"/>
</dbReference>
<name>Q0KDB2_CUPNH</name>
<dbReference type="KEGG" id="reh:H16_A0862"/>
<dbReference type="AlphaFoldDB" id="Q0KDB2"/>
<dbReference type="GO" id="GO:0016627">
    <property type="term" value="F:oxidoreductase activity, acting on the CH-CH group of donors"/>
    <property type="evidence" value="ECO:0007669"/>
    <property type="project" value="InterPro"/>
</dbReference>
<dbReference type="HOGENOM" id="CLU_018204_9_0_4"/>
<dbReference type="Proteomes" id="UP000008210">
    <property type="component" value="Chromosome 1"/>
</dbReference>
<keyword evidence="5" id="KW-0560">Oxidoreductase</keyword>
<dbReference type="SUPFAM" id="SSF56645">
    <property type="entry name" value="Acyl-CoA dehydrogenase NM domain-like"/>
    <property type="match status" value="1"/>
</dbReference>
<dbReference type="SUPFAM" id="SSF47203">
    <property type="entry name" value="Acyl-CoA dehydrogenase C-terminal domain-like"/>
    <property type="match status" value="1"/>
</dbReference>
<proteinExistence type="inferred from homology"/>
<evidence type="ECO:0000256" key="5">
    <source>
        <dbReference type="ARBA" id="ARBA00023002"/>
    </source>
</evidence>
<dbReference type="Pfam" id="PF02771">
    <property type="entry name" value="Acyl-CoA_dh_N"/>
    <property type="match status" value="1"/>
</dbReference>
<dbReference type="Gene3D" id="2.40.110.10">
    <property type="entry name" value="Butyryl-CoA Dehydrogenase, subunit A, domain 2"/>
    <property type="match status" value="1"/>
</dbReference>
<evidence type="ECO:0000256" key="1">
    <source>
        <dbReference type="ARBA" id="ARBA00001974"/>
    </source>
</evidence>
<evidence type="ECO:0000259" key="8">
    <source>
        <dbReference type="Pfam" id="PF02771"/>
    </source>
</evidence>
<feature type="domain" description="Acyl-CoA dehydrogenase/oxidase C-terminal" evidence="6">
    <location>
        <begin position="172"/>
        <end position="323"/>
    </location>
</feature>
<keyword evidence="3" id="KW-0285">Flavoprotein</keyword>
<dbReference type="Pfam" id="PF02770">
    <property type="entry name" value="Acyl-CoA_dh_M"/>
    <property type="match status" value="1"/>
</dbReference>
<dbReference type="InterPro" id="IPR006091">
    <property type="entry name" value="Acyl-CoA_Oxase/DH_mid-dom"/>
</dbReference>
<dbReference type="FunFam" id="2.40.110.10:FF:000002">
    <property type="entry name" value="Acyl-CoA dehydrogenase fadE12"/>
    <property type="match status" value="1"/>
</dbReference>
<keyword evidence="10" id="KW-1185">Reference proteome</keyword>
<evidence type="ECO:0000259" key="7">
    <source>
        <dbReference type="Pfam" id="PF02770"/>
    </source>
</evidence>
<keyword evidence="4" id="KW-0274">FAD</keyword>
<dbReference type="InterPro" id="IPR009100">
    <property type="entry name" value="AcylCoA_DH/oxidase_NM_dom_sf"/>
</dbReference>
<gene>
    <name evidence="9" type="ordered locus">H16_A0862</name>
</gene>
<dbReference type="Gene3D" id="1.10.540.10">
    <property type="entry name" value="Acyl-CoA dehydrogenase/oxidase, N-terminal domain"/>
    <property type="match status" value="1"/>
</dbReference>
<dbReference type="eggNOG" id="COG1960">
    <property type="taxonomic scope" value="Bacteria"/>
</dbReference>
<evidence type="ECO:0000256" key="4">
    <source>
        <dbReference type="ARBA" id="ARBA00022827"/>
    </source>
</evidence>
<evidence type="ECO:0000256" key="3">
    <source>
        <dbReference type="ARBA" id="ARBA00022630"/>
    </source>
</evidence>
<dbReference type="InterPro" id="IPR046373">
    <property type="entry name" value="Acyl-CoA_Oxase/DH_mid-dom_sf"/>
</dbReference>
<dbReference type="EMBL" id="AM260479">
    <property type="protein sequence ID" value="CAJ92009.1"/>
    <property type="molecule type" value="Genomic_DNA"/>
</dbReference>
<feature type="domain" description="Acyl-CoA dehydrogenase/oxidase N-terminal" evidence="8">
    <location>
        <begin position="1"/>
        <end position="62"/>
    </location>
</feature>
<evidence type="ECO:0000259" key="6">
    <source>
        <dbReference type="Pfam" id="PF00441"/>
    </source>
</evidence>
<dbReference type="STRING" id="381666.H16_A0862"/>
<evidence type="ECO:0000256" key="2">
    <source>
        <dbReference type="ARBA" id="ARBA00009347"/>
    </source>
</evidence>
<dbReference type="Pfam" id="PF00441">
    <property type="entry name" value="Acyl-CoA_dh_1"/>
    <property type="match status" value="1"/>
</dbReference>
<accession>Q0KDB2</accession>